<evidence type="ECO:0000256" key="2">
    <source>
        <dbReference type="ARBA" id="ARBA00005653"/>
    </source>
</evidence>
<keyword evidence="13" id="KW-0407">Ion channel</keyword>
<evidence type="ECO:0000256" key="11">
    <source>
        <dbReference type="ARBA" id="ARBA00023128"/>
    </source>
</evidence>
<evidence type="ECO:0000256" key="13">
    <source>
        <dbReference type="ARBA" id="ARBA00023303"/>
    </source>
</evidence>
<proteinExistence type="inferred from homology"/>
<keyword evidence="11" id="KW-0496">Mitochondrion</keyword>
<keyword evidence="9 17" id="KW-1133">Transmembrane helix</keyword>
<evidence type="ECO:0000256" key="15">
    <source>
        <dbReference type="SAM" id="Coils"/>
    </source>
</evidence>
<evidence type="ECO:0000256" key="12">
    <source>
        <dbReference type="ARBA" id="ARBA00023136"/>
    </source>
</evidence>
<reference evidence="19" key="1">
    <citation type="submission" date="2021-01" db="EMBL/GenBank/DDBJ databases">
        <authorList>
            <person name="Corre E."/>
            <person name="Pelletier E."/>
            <person name="Niang G."/>
            <person name="Scheremetjew M."/>
            <person name="Finn R."/>
            <person name="Kale V."/>
            <person name="Holt S."/>
            <person name="Cochrane G."/>
            <person name="Meng A."/>
            <person name="Brown T."/>
            <person name="Cohen L."/>
        </authorList>
    </citation>
    <scope>NUCLEOTIDE SEQUENCE</scope>
    <source>
        <strain evidence="19">RCC1614</strain>
    </source>
</reference>
<evidence type="ECO:0000256" key="14">
    <source>
        <dbReference type="ARBA" id="ARBA00036634"/>
    </source>
</evidence>
<keyword evidence="5" id="KW-0107">Calcium channel</keyword>
<keyword evidence="10" id="KW-0406">Ion transport</keyword>
<keyword evidence="7" id="KW-0999">Mitochondrion inner membrane</keyword>
<evidence type="ECO:0000256" key="7">
    <source>
        <dbReference type="ARBA" id="ARBA00022792"/>
    </source>
</evidence>
<dbReference type="GO" id="GO:0036444">
    <property type="term" value="P:calcium import into the mitochondrion"/>
    <property type="evidence" value="ECO:0007669"/>
    <property type="project" value="TreeGrafter"/>
</dbReference>
<keyword evidence="4" id="KW-0109">Calcium transport</keyword>
<dbReference type="GO" id="GO:0005262">
    <property type="term" value="F:calcium channel activity"/>
    <property type="evidence" value="ECO:0007669"/>
    <property type="project" value="UniProtKB-KW"/>
</dbReference>
<evidence type="ECO:0000256" key="4">
    <source>
        <dbReference type="ARBA" id="ARBA00022568"/>
    </source>
</evidence>
<keyword evidence="8" id="KW-0106">Calcium</keyword>
<dbReference type="GO" id="GO:0015292">
    <property type="term" value="F:uniporter activity"/>
    <property type="evidence" value="ECO:0007669"/>
    <property type="project" value="TreeGrafter"/>
</dbReference>
<comment type="subcellular location">
    <subcellularLocation>
        <location evidence="1">Mitochondrion inner membrane</location>
        <topology evidence="1">Multi-pass membrane protein</topology>
    </subcellularLocation>
</comment>
<dbReference type="InterPro" id="IPR006769">
    <property type="entry name" value="MCU_C"/>
</dbReference>
<evidence type="ECO:0000256" key="1">
    <source>
        <dbReference type="ARBA" id="ARBA00004448"/>
    </source>
</evidence>
<dbReference type="EMBL" id="HBDY01012891">
    <property type="protein sequence ID" value="CAD8245546.1"/>
    <property type="molecule type" value="Transcribed_RNA"/>
</dbReference>
<evidence type="ECO:0000256" key="3">
    <source>
        <dbReference type="ARBA" id="ARBA00022448"/>
    </source>
</evidence>
<keyword evidence="3" id="KW-0813">Transport</keyword>
<comment type="similarity">
    <text evidence="2">Belongs to the MCU (TC 1.A.77) family.</text>
</comment>
<dbReference type="AlphaFoldDB" id="A0A7R9TUF6"/>
<keyword evidence="12 17" id="KW-0472">Membrane</keyword>
<keyword evidence="6 17" id="KW-0812">Transmembrane</keyword>
<gene>
    <name evidence="19" type="ORF">MPUS1402_LOCUS9760</name>
</gene>
<accession>A0A7R9TUF6</accession>
<evidence type="ECO:0000259" key="18">
    <source>
        <dbReference type="Pfam" id="PF04678"/>
    </source>
</evidence>
<evidence type="ECO:0000256" key="10">
    <source>
        <dbReference type="ARBA" id="ARBA00023065"/>
    </source>
</evidence>
<evidence type="ECO:0000313" key="19">
    <source>
        <dbReference type="EMBL" id="CAD8245546.1"/>
    </source>
</evidence>
<dbReference type="GO" id="GO:0051560">
    <property type="term" value="P:mitochondrial calcium ion homeostasis"/>
    <property type="evidence" value="ECO:0007669"/>
    <property type="project" value="InterPro"/>
</dbReference>
<organism evidence="19">
    <name type="scientific">Micromonas pusilla</name>
    <name type="common">Picoplanktonic green alga</name>
    <name type="synonym">Chromulina pusilla</name>
    <dbReference type="NCBI Taxonomy" id="38833"/>
    <lineage>
        <taxon>Eukaryota</taxon>
        <taxon>Viridiplantae</taxon>
        <taxon>Chlorophyta</taxon>
        <taxon>Mamiellophyceae</taxon>
        <taxon>Mamiellales</taxon>
        <taxon>Mamiellaceae</taxon>
        <taxon>Micromonas</taxon>
    </lineage>
</organism>
<feature type="region of interest" description="Disordered" evidence="16">
    <location>
        <begin position="87"/>
        <end position="111"/>
    </location>
</feature>
<evidence type="ECO:0000256" key="6">
    <source>
        <dbReference type="ARBA" id="ARBA00022692"/>
    </source>
</evidence>
<dbReference type="GO" id="GO:1990246">
    <property type="term" value="C:uniplex complex"/>
    <property type="evidence" value="ECO:0007669"/>
    <property type="project" value="TreeGrafter"/>
</dbReference>
<evidence type="ECO:0000256" key="9">
    <source>
        <dbReference type="ARBA" id="ARBA00022989"/>
    </source>
</evidence>
<dbReference type="PANTHER" id="PTHR13462">
    <property type="entry name" value="CALCIUM UNIPORTER PROTEIN, MITOCHONDRIAL"/>
    <property type="match status" value="1"/>
</dbReference>
<dbReference type="Pfam" id="PF04678">
    <property type="entry name" value="MCU"/>
    <property type="match status" value="1"/>
</dbReference>
<evidence type="ECO:0000256" key="16">
    <source>
        <dbReference type="SAM" id="MobiDB-lite"/>
    </source>
</evidence>
<dbReference type="InterPro" id="IPR039055">
    <property type="entry name" value="MCU_fam"/>
</dbReference>
<keyword evidence="15" id="KW-0175">Coiled coil</keyword>
<feature type="domain" description="Calcium uniporter protein C-terminal" evidence="18">
    <location>
        <begin position="171"/>
        <end position="326"/>
    </location>
</feature>
<dbReference type="PANTHER" id="PTHR13462:SF10">
    <property type="entry name" value="CALCIUM UNIPORTER PROTEIN, MITOCHONDRIAL"/>
    <property type="match status" value="1"/>
</dbReference>
<protein>
    <recommendedName>
        <fullName evidence="18">Calcium uniporter protein C-terminal domain-containing protein</fullName>
    </recommendedName>
</protein>
<evidence type="ECO:0000256" key="5">
    <source>
        <dbReference type="ARBA" id="ARBA00022673"/>
    </source>
</evidence>
<evidence type="ECO:0000256" key="8">
    <source>
        <dbReference type="ARBA" id="ARBA00022837"/>
    </source>
</evidence>
<feature type="transmembrane region" description="Helical" evidence="17">
    <location>
        <begin position="282"/>
        <end position="300"/>
    </location>
</feature>
<sequence>MATRRGLRAIALAGWKQCAAIAPGADAIACASRSSTPLFARGIVSVARARGDEGWWNRPSAERRSYILSNGHRSSFASSAARPRDFSSSAVVEGDKKSKDDDEEKKKKKTRREKDLLLREGVNENIFAALLGNVRSVAVNEALIERKLTHDHITDVEFLEILVEHGVSTNEEQIEISDALEKAGIILRLHGVVYLDAAEITKEVVRMLPRVPARVFGLTQEELAQLELDHDEMKNEYEKAVQSARFKTNGVVAVGFLAMVFQLGVLLRLTYFELSWDVMEPIAFFLGMLNSLLMYVYFIFNRKDFSLRDWTKSLEEKYKKKMGKSNEARYKMLSRRLRR</sequence>
<comment type="catalytic activity">
    <reaction evidence="14">
        <text>Ca(2+)(in) = Ca(2+)(out)</text>
        <dbReference type="Rhea" id="RHEA:29671"/>
        <dbReference type="ChEBI" id="CHEBI:29108"/>
    </reaction>
</comment>
<feature type="transmembrane region" description="Helical" evidence="17">
    <location>
        <begin position="251"/>
        <end position="270"/>
    </location>
</feature>
<evidence type="ECO:0000256" key="17">
    <source>
        <dbReference type="SAM" id="Phobius"/>
    </source>
</evidence>
<name>A0A7R9TUF6_MICPS</name>
<feature type="coiled-coil region" evidence="15">
    <location>
        <begin position="216"/>
        <end position="243"/>
    </location>
</feature>